<name>A0ACB9LTL7_BAUVA</name>
<proteinExistence type="predicted"/>
<reference evidence="1 2" key="1">
    <citation type="journal article" date="2022" name="DNA Res.">
        <title>Chromosomal-level genome assembly of the orchid tree Bauhinia variegata (Leguminosae; Cercidoideae) supports the allotetraploid origin hypothesis of Bauhinia.</title>
        <authorList>
            <person name="Zhong Y."/>
            <person name="Chen Y."/>
            <person name="Zheng D."/>
            <person name="Pang J."/>
            <person name="Liu Y."/>
            <person name="Luo S."/>
            <person name="Meng S."/>
            <person name="Qian L."/>
            <person name="Wei D."/>
            <person name="Dai S."/>
            <person name="Zhou R."/>
        </authorList>
    </citation>
    <scope>NUCLEOTIDE SEQUENCE [LARGE SCALE GENOMIC DNA]</scope>
    <source>
        <strain evidence="1">BV-YZ2020</strain>
    </source>
</reference>
<dbReference type="Proteomes" id="UP000828941">
    <property type="component" value="Chromosome 11"/>
</dbReference>
<accession>A0ACB9LTL7</accession>
<keyword evidence="2" id="KW-1185">Reference proteome</keyword>
<sequence length="787" mass="89591">MKKQINEELSKRSNPRQNAPSVVARLMGIDMMPLGTKSVISSDERKGGNMGKKFLKKEMDGRASVGHGFSNSNSYNQIEFDSFYQDINDDGWDRSFGKPRPREHPQEEELQKFKKEFEAYQAARFMECSKVFDLGSVSRQLLAQENLNKEKMAHCANNQSVAIGKPAKLNSHSFNSLIHNGGYAEYHDVMMEFIPAKQRGFFSSRGRTLSRDFEESLLMKSNSRLDRSSPTRIVILKPGHHRFCIQEEDWNSASCPSQKRNSIEDFLEEVRERLKCELQRKSLKKGSVVRGSGIERPYNEEPDPKQIARHIAKQVRENMTRDVGTNLLCSKSTRSNRSEIHFNGPSSPEFMNRDTSRFLSEKLRNVPKSESHLDISEVACGNSKSHVLDNHRVSLKQAGDILKCGNHMSQWEISKEGKEMLTGSFRHEPDDNILLHRGAHIRRKLELEAIETVPVDVRKRNKKRFNIKEKVSNFKYSLVLRRKLFGKRIQSMVESHGNEYGPMVRDVTSGPTVLLNCGERLENSTEVPPSPASVCSSAQEERWRQAEYSSPTSTPDVSSRDDDVVPQFFRDISSNLNALRKQLNQLESDDPDDFSIKQDTVESELVQLEDPAESYMRDLLVASGIYFGSWDKSLLRGDTFAKPMGNSAFEEVEESHRKSAKEDEGSIKDQEKHKLEHKILFDLLNEALSIVLGPPVAVSRFRRKLSNSFVLPKPSGKELLKLAWDIIRVSLYPPFDTCSSSLDNLVARDLGSIPWSALISDEITVLEREIECLIAEDLVKELTEDML</sequence>
<gene>
    <name evidence="1" type="ORF">L6164_027543</name>
</gene>
<evidence type="ECO:0000313" key="1">
    <source>
        <dbReference type="EMBL" id="KAI4314655.1"/>
    </source>
</evidence>
<evidence type="ECO:0000313" key="2">
    <source>
        <dbReference type="Proteomes" id="UP000828941"/>
    </source>
</evidence>
<organism evidence="1 2">
    <name type="scientific">Bauhinia variegata</name>
    <name type="common">Purple orchid tree</name>
    <name type="synonym">Phanera variegata</name>
    <dbReference type="NCBI Taxonomy" id="167791"/>
    <lineage>
        <taxon>Eukaryota</taxon>
        <taxon>Viridiplantae</taxon>
        <taxon>Streptophyta</taxon>
        <taxon>Embryophyta</taxon>
        <taxon>Tracheophyta</taxon>
        <taxon>Spermatophyta</taxon>
        <taxon>Magnoliopsida</taxon>
        <taxon>eudicotyledons</taxon>
        <taxon>Gunneridae</taxon>
        <taxon>Pentapetalae</taxon>
        <taxon>rosids</taxon>
        <taxon>fabids</taxon>
        <taxon>Fabales</taxon>
        <taxon>Fabaceae</taxon>
        <taxon>Cercidoideae</taxon>
        <taxon>Cercideae</taxon>
        <taxon>Bauhiniinae</taxon>
        <taxon>Bauhinia</taxon>
    </lineage>
</organism>
<dbReference type="EMBL" id="CM039436">
    <property type="protein sequence ID" value="KAI4314655.1"/>
    <property type="molecule type" value="Genomic_DNA"/>
</dbReference>
<protein>
    <submittedName>
        <fullName evidence="1">Uncharacterized protein</fullName>
    </submittedName>
</protein>
<comment type="caution">
    <text evidence="1">The sequence shown here is derived from an EMBL/GenBank/DDBJ whole genome shotgun (WGS) entry which is preliminary data.</text>
</comment>